<comment type="caution">
    <text evidence="2">The sequence shown here is derived from an EMBL/GenBank/DDBJ whole genome shotgun (WGS) entry which is preliminary data.</text>
</comment>
<gene>
    <name evidence="3" type="ORF">AVEN_132748_1</name>
    <name evidence="4" type="ORF">AVEN_145680_1</name>
    <name evidence="2" type="ORF">AVEN_260156_1</name>
</gene>
<dbReference type="AlphaFoldDB" id="A0A4Y2GES8"/>
<keyword evidence="5" id="KW-1185">Reference proteome</keyword>
<dbReference type="Proteomes" id="UP000499080">
    <property type="component" value="Unassembled WGS sequence"/>
</dbReference>
<feature type="compositionally biased region" description="Basic and acidic residues" evidence="1">
    <location>
        <begin position="34"/>
        <end position="47"/>
    </location>
</feature>
<organism evidence="2 5">
    <name type="scientific">Araneus ventricosus</name>
    <name type="common">Orbweaver spider</name>
    <name type="synonym">Epeira ventricosa</name>
    <dbReference type="NCBI Taxonomy" id="182803"/>
    <lineage>
        <taxon>Eukaryota</taxon>
        <taxon>Metazoa</taxon>
        <taxon>Ecdysozoa</taxon>
        <taxon>Arthropoda</taxon>
        <taxon>Chelicerata</taxon>
        <taxon>Arachnida</taxon>
        <taxon>Araneae</taxon>
        <taxon>Araneomorphae</taxon>
        <taxon>Entelegynae</taxon>
        <taxon>Araneoidea</taxon>
        <taxon>Araneidae</taxon>
        <taxon>Araneus</taxon>
    </lineage>
</organism>
<feature type="region of interest" description="Disordered" evidence="1">
    <location>
        <begin position="34"/>
        <end position="63"/>
    </location>
</feature>
<reference evidence="2 5" key="1">
    <citation type="journal article" date="2019" name="Sci. Rep.">
        <title>Orb-weaving spider Araneus ventricosus genome elucidates the spidroin gene catalogue.</title>
        <authorList>
            <person name="Kono N."/>
            <person name="Nakamura H."/>
            <person name="Ohtoshi R."/>
            <person name="Moran D.A.P."/>
            <person name="Shinohara A."/>
            <person name="Yoshida Y."/>
            <person name="Fujiwara M."/>
            <person name="Mori M."/>
            <person name="Tomita M."/>
            <person name="Arakawa K."/>
        </authorList>
    </citation>
    <scope>NUCLEOTIDE SEQUENCE [LARGE SCALE GENOMIC DNA]</scope>
</reference>
<evidence type="ECO:0000313" key="3">
    <source>
        <dbReference type="EMBL" id="GBM52460.1"/>
    </source>
</evidence>
<dbReference type="EMBL" id="BGPR01254479">
    <property type="protein sequence ID" value="GBM52460.1"/>
    <property type="molecule type" value="Genomic_DNA"/>
</dbReference>
<evidence type="ECO:0000313" key="4">
    <source>
        <dbReference type="EMBL" id="GBM52475.1"/>
    </source>
</evidence>
<accession>A0A4Y2GES8</accession>
<evidence type="ECO:0000313" key="2">
    <source>
        <dbReference type="EMBL" id="GBM52332.1"/>
    </source>
</evidence>
<name>A0A4Y2GES8_ARAVE</name>
<proteinExistence type="predicted"/>
<evidence type="ECO:0000256" key="1">
    <source>
        <dbReference type="SAM" id="MobiDB-lite"/>
    </source>
</evidence>
<dbReference type="EMBL" id="BGPR01254436">
    <property type="protein sequence ID" value="GBM52332.1"/>
    <property type="molecule type" value="Genomic_DNA"/>
</dbReference>
<dbReference type="EMBL" id="BGPR01254483">
    <property type="protein sequence ID" value="GBM52475.1"/>
    <property type="molecule type" value="Genomic_DNA"/>
</dbReference>
<sequence length="63" mass="7109">RQRSFIPLAEECKVAVVGCDWIKRVVRPPRTFLGKEKKPEDLNERAGEQGSSSKCDSVGIFLF</sequence>
<feature type="non-terminal residue" evidence="2">
    <location>
        <position position="1"/>
    </location>
</feature>
<protein>
    <submittedName>
        <fullName evidence="2">Uncharacterized protein</fullName>
    </submittedName>
</protein>
<evidence type="ECO:0000313" key="5">
    <source>
        <dbReference type="Proteomes" id="UP000499080"/>
    </source>
</evidence>